<feature type="domain" description="Erythromycin biosynthesis protein CIII-like C-terminal" evidence="4">
    <location>
        <begin position="273"/>
        <end position="418"/>
    </location>
</feature>
<feature type="domain" description="Erythromycin biosynthesis protein CIII-like N-terminal" evidence="5">
    <location>
        <begin position="23"/>
        <end position="254"/>
    </location>
</feature>
<dbReference type="RefSeq" id="WP_167979283.1">
    <property type="nucleotide sequence ID" value="NZ_VSRL01000272.1"/>
</dbReference>
<dbReference type="Gene3D" id="3.40.50.2000">
    <property type="entry name" value="Glycogen Phosphorylase B"/>
    <property type="match status" value="2"/>
</dbReference>
<protein>
    <submittedName>
        <fullName evidence="6">DUF1205 domain-containing protein</fullName>
    </submittedName>
</protein>
<reference evidence="6 7" key="1">
    <citation type="submission" date="2019-08" db="EMBL/GenBank/DDBJ databases">
        <title>Lentzea from Indian Himalayas.</title>
        <authorList>
            <person name="Mandal S."/>
            <person name="Mallick Gupta A."/>
            <person name="Maiti P.K."/>
            <person name="Sarkar J."/>
            <person name="Mandal S."/>
        </authorList>
    </citation>
    <scope>NUCLEOTIDE SEQUENCE [LARGE SCALE GENOMIC DNA]</scope>
    <source>
        <strain evidence="6 7">PSKA42</strain>
    </source>
</reference>
<name>A0ABX1FUE0_9PSEU</name>
<evidence type="ECO:0000256" key="2">
    <source>
        <dbReference type="ARBA" id="ARBA00022676"/>
    </source>
</evidence>
<keyword evidence="7" id="KW-1185">Reference proteome</keyword>
<dbReference type="InterPro" id="IPR048284">
    <property type="entry name" value="EryCIII-like_N"/>
</dbReference>
<dbReference type="Proteomes" id="UP001515943">
    <property type="component" value="Unassembled WGS sequence"/>
</dbReference>
<dbReference type="InterPro" id="IPR010610">
    <property type="entry name" value="EryCIII-like_C"/>
</dbReference>
<dbReference type="Pfam" id="PF21036">
    <property type="entry name" value="EryCIII-like_N"/>
    <property type="match status" value="1"/>
</dbReference>
<dbReference type="Pfam" id="PF06722">
    <property type="entry name" value="EryCIII-like_C"/>
    <property type="match status" value="1"/>
</dbReference>
<evidence type="ECO:0000256" key="3">
    <source>
        <dbReference type="ARBA" id="ARBA00022679"/>
    </source>
</evidence>
<dbReference type="EMBL" id="VSRL01000272">
    <property type="protein sequence ID" value="NKE62663.1"/>
    <property type="molecule type" value="Genomic_DNA"/>
</dbReference>
<dbReference type="SUPFAM" id="SSF53756">
    <property type="entry name" value="UDP-Glycosyltransferase/glycogen phosphorylase"/>
    <property type="match status" value="1"/>
</dbReference>
<comment type="similarity">
    <text evidence="1">Belongs to the glycosyltransferase 28 family.</text>
</comment>
<dbReference type="PANTHER" id="PTHR48050:SF13">
    <property type="entry name" value="STEROL 3-BETA-GLUCOSYLTRANSFERASE UGT80A2"/>
    <property type="match status" value="1"/>
</dbReference>
<evidence type="ECO:0000259" key="5">
    <source>
        <dbReference type="Pfam" id="PF21036"/>
    </source>
</evidence>
<evidence type="ECO:0000313" key="6">
    <source>
        <dbReference type="EMBL" id="NKE62663.1"/>
    </source>
</evidence>
<keyword evidence="2" id="KW-0328">Glycosyltransferase</keyword>
<accession>A0ABX1FUE0</accession>
<proteinExistence type="inferred from homology"/>
<dbReference type="CDD" id="cd03784">
    <property type="entry name" value="GT1_Gtf-like"/>
    <property type="match status" value="1"/>
</dbReference>
<sequence length="432" mass="47006">MRVLFVTAPFKAHLYVQVPLAAAFRNAGHDVRVAAPPEMVDAIGATGLSGFPVGATVDLAPLMGEVPRLSGGSRSGPVEKPAQTEYTRENPFAELEYTAWGHRALFNHEAIFDDLVELAGDWQADLIVRDPFVLAAAVAARVTGAADVRMLFGSDTMAQIRAACYGAHGGLHRSAGLPDPVRDWLQPILESYGESFDEEIVIGQRTVVGWPPWTWRPDDVHYLPTRPLAFHGPYQVEEWMYRPPRKPRVCITHGISHRDNWFGHSNWVDTAFEAVEGLDIEVVALFNAKQLGDRTVPDNVRAVEFAPLNVLLPTCTAVVHHGGYGPMASSLEHGVPQLIVPNIDSTEKWWGPVALAKGVEEQGAGAYVADSDQLTPQLLREHIVRVVGDPGVVANAVRLSRESRNVPSPNDTVRVLEAFVAERSGARVAAAG</sequence>
<keyword evidence="3" id="KW-0808">Transferase</keyword>
<dbReference type="PANTHER" id="PTHR48050">
    <property type="entry name" value="STEROL 3-BETA-GLUCOSYLTRANSFERASE"/>
    <property type="match status" value="1"/>
</dbReference>
<dbReference type="InterPro" id="IPR050426">
    <property type="entry name" value="Glycosyltransferase_28"/>
</dbReference>
<evidence type="ECO:0000313" key="7">
    <source>
        <dbReference type="Proteomes" id="UP001515943"/>
    </source>
</evidence>
<dbReference type="InterPro" id="IPR002213">
    <property type="entry name" value="UDP_glucos_trans"/>
</dbReference>
<organism evidence="6 7">
    <name type="scientific">Lentzea indica</name>
    <dbReference type="NCBI Taxonomy" id="2604800"/>
    <lineage>
        <taxon>Bacteria</taxon>
        <taxon>Bacillati</taxon>
        <taxon>Actinomycetota</taxon>
        <taxon>Actinomycetes</taxon>
        <taxon>Pseudonocardiales</taxon>
        <taxon>Pseudonocardiaceae</taxon>
        <taxon>Lentzea</taxon>
    </lineage>
</organism>
<comment type="caution">
    <text evidence="6">The sequence shown here is derived from an EMBL/GenBank/DDBJ whole genome shotgun (WGS) entry which is preliminary data.</text>
</comment>
<gene>
    <name evidence="6" type="ORF">FXN61_40440</name>
</gene>
<evidence type="ECO:0000256" key="1">
    <source>
        <dbReference type="ARBA" id="ARBA00006962"/>
    </source>
</evidence>
<evidence type="ECO:0000259" key="4">
    <source>
        <dbReference type="Pfam" id="PF06722"/>
    </source>
</evidence>